<feature type="non-terminal residue" evidence="1">
    <location>
        <position position="1"/>
    </location>
</feature>
<accession>A0A5E4ART0</accession>
<name>A0A5E4ART0_MARMO</name>
<dbReference type="Proteomes" id="UP000335636">
    <property type="component" value="Unassembled WGS sequence"/>
</dbReference>
<comment type="caution">
    <text evidence="1">The sequence shown here is derived from an EMBL/GenBank/DDBJ whole genome shotgun (WGS) entry which is preliminary data.</text>
</comment>
<reference evidence="1" key="1">
    <citation type="submission" date="2019-04" db="EMBL/GenBank/DDBJ databases">
        <authorList>
            <person name="Alioto T."/>
            <person name="Alioto T."/>
        </authorList>
    </citation>
    <scope>NUCLEOTIDE SEQUENCE [LARGE SCALE GENOMIC DNA]</scope>
</reference>
<protein>
    <submittedName>
        <fullName evidence="1">Uncharacterized protein</fullName>
    </submittedName>
</protein>
<dbReference type="EMBL" id="CABDUW010000141">
    <property type="protein sequence ID" value="VTJ60203.1"/>
    <property type="molecule type" value="Genomic_DNA"/>
</dbReference>
<organism evidence="1 2">
    <name type="scientific">Marmota monax</name>
    <name type="common">Woodchuck</name>
    <dbReference type="NCBI Taxonomy" id="9995"/>
    <lineage>
        <taxon>Eukaryota</taxon>
        <taxon>Metazoa</taxon>
        <taxon>Chordata</taxon>
        <taxon>Craniata</taxon>
        <taxon>Vertebrata</taxon>
        <taxon>Euteleostomi</taxon>
        <taxon>Mammalia</taxon>
        <taxon>Eutheria</taxon>
        <taxon>Euarchontoglires</taxon>
        <taxon>Glires</taxon>
        <taxon>Rodentia</taxon>
        <taxon>Sciuromorpha</taxon>
        <taxon>Sciuridae</taxon>
        <taxon>Xerinae</taxon>
        <taxon>Marmotini</taxon>
        <taxon>Marmota</taxon>
    </lineage>
</organism>
<gene>
    <name evidence="1" type="ORF">MONAX_5E047466</name>
</gene>
<keyword evidence="2" id="KW-1185">Reference proteome</keyword>
<evidence type="ECO:0000313" key="1">
    <source>
        <dbReference type="EMBL" id="VTJ60203.1"/>
    </source>
</evidence>
<evidence type="ECO:0000313" key="2">
    <source>
        <dbReference type="Proteomes" id="UP000335636"/>
    </source>
</evidence>
<sequence>RQKSCAKGSLHRSCAGGRALGWALQSGKGVLSPPHLVLLTGTTGEEATFQLLATLMENQPLSS</sequence>
<proteinExistence type="predicted"/>
<dbReference type="AlphaFoldDB" id="A0A5E4ART0"/>